<protein>
    <recommendedName>
        <fullName evidence="3">DUF1674 domain-containing protein</fullName>
    </recommendedName>
</protein>
<dbReference type="AlphaFoldDB" id="A0A3B0SBQ3"/>
<evidence type="ECO:0008006" key="3">
    <source>
        <dbReference type="Google" id="ProtNLM"/>
    </source>
</evidence>
<dbReference type="InterPro" id="IPR012875">
    <property type="entry name" value="SDHF4"/>
</dbReference>
<organism evidence="2">
    <name type="scientific">hydrothermal vent metagenome</name>
    <dbReference type="NCBI Taxonomy" id="652676"/>
    <lineage>
        <taxon>unclassified sequences</taxon>
        <taxon>metagenomes</taxon>
        <taxon>ecological metagenomes</taxon>
    </lineage>
</organism>
<accession>A0A3B0SBQ3</accession>
<dbReference type="Pfam" id="PF07896">
    <property type="entry name" value="DUF1674"/>
    <property type="match status" value="1"/>
</dbReference>
<gene>
    <name evidence="2" type="ORF">MNBD_ALPHA08-419</name>
</gene>
<name>A0A3B0SBQ3_9ZZZZ</name>
<sequence length="64" mass="7155">MQMIVMTNLKQKTLSAAAKRALAEAQARRDAAKKAPRELELHGRKGLEATRFGDWEKNGIVSDF</sequence>
<comment type="similarity">
    <text evidence="1">Belongs to the SDHAF4 family.</text>
</comment>
<reference evidence="2" key="1">
    <citation type="submission" date="2018-06" db="EMBL/GenBank/DDBJ databases">
        <authorList>
            <person name="Zhirakovskaya E."/>
        </authorList>
    </citation>
    <scope>NUCLEOTIDE SEQUENCE</scope>
</reference>
<evidence type="ECO:0000256" key="1">
    <source>
        <dbReference type="ARBA" id="ARBA00005701"/>
    </source>
</evidence>
<proteinExistence type="inferred from homology"/>
<dbReference type="EMBL" id="UOEC01000099">
    <property type="protein sequence ID" value="VAV92485.1"/>
    <property type="molecule type" value="Genomic_DNA"/>
</dbReference>
<evidence type="ECO:0000313" key="2">
    <source>
        <dbReference type="EMBL" id="VAV92485.1"/>
    </source>
</evidence>